<keyword evidence="2" id="KW-0479">Metal-binding</keyword>
<evidence type="ECO:0000256" key="1">
    <source>
        <dbReference type="ARBA" id="ARBA00004123"/>
    </source>
</evidence>
<keyword evidence="10" id="KW-1185">Reference proteome</keyword>
<evidence type="ECO:0000256" key="2">
    <source>
        <dbReference type="ARBA" id="ARBA00022723"/>
    </source>
</evidence>
<feature type="region of interest" description="Disordered" evidence="7">
    <location>
        <begin position="64"/>
        <end position="89"/>
    </location>
</feature>
<dbReference type="GeneID" id="96004703"/>
<dbReference type="GO" id="GO:0005634">
    <property type="term" value="C:nucleus"/>
    <property type="evidence" value="ECO:0007669"/>
    <property type="project" value="UniProtKB-SubCell"/>
</dbReference>
<sequence length="661" mass="73490">MDDTTGLAPYACDVCRSRKASCSRTRPACGRCSKDELACAYSRSGIIRRKRRRKNDIVNAEHSLYKPDGNTPSCQQSRAPSARGIQSATPEVRLQSHLSNDIETTRGLLDGLNGSQSNPLGALSSLQEACATVWHNTPEFDGSQKGFFLFEDRAEAWADVFVATLRKGHPILACKPSDGVLYHLRVSQPHLVRERSWLVMYYSIILSMISSTTPEDRRTKDKLRCNLWLAVNDVRILLEPSEPNIQALALLATHVEEFTSPSLCWMLISTACRMLQALGINGRHLFPEIRQRRTLTFWYLNLVDKGLSIIFGRPPTFHHAMAREVPLPSVAQLLPFQPHSEATQNEIGSRPGSLFGAHYIHQIMLLSYIIGDIWSVVYDCASADEQTVGVVRNDLEQWYRTARPLLDAAAMAEKPLLDAKEVASIDLGIRTLEFNRLYLLITLARSSSLMKGETIDWAKQMLHLLPGLVSDSEEVYNGIVWQLVCCPFTPFLSLFGEILAQKDRVPGGSDEALAAMKELPSFLKQMGLRNSLAAKLEGIASVLVQHADSLLKPANAISTSERLQSQFDGVSTTNQEESAFHTTREVLDAGANELWSGLDNFAWDAFLNHTSTSSFVHETEDQQLLHDTTLSQGFEDLAPWASNFLGDANIDWIAFSDTLAG</sequence>
<evidence type="ECO:0000256" key="6">
    <source>
        <dbReference type="ARBA" id="ARBA00023242"/>
    </source>
</evidence>
<dbReference type="InterPro" id="IPR036864">
    <property type="entry name" value="Zn2-C6_fun-type_DNA-bd_sf"/>
</dbReference>
<dbReference type="AlphaFoldDB" id="A0AB34KXK3"/>
<keyword evidence="3" id="KW-0805">Transcription regulation</keyword>
<name>A0AB34KXK3_9PEZI</name>
<dbReference type="EMBL" id="JAAQHG020000008">
    <property type="protein sequence ID" value="KAL1588048.1"/>
    <property type="molecule type" value="Genomic_DNA"/>
</dbReference>
<evidence type="ECO:0000256" key="4">
    <source>
        <dbReference type="ARBA" id="ARBA00023125"/>
    </source>
</evidence>
<keyword evidence="5" id="KW-0804">Transcription</keyword>
<dbReference type="PROSITE" id="PS00463">
    <property type="entry name" value="ZN2_CY6_FUNGAL_1"/>
    <property type="match status" value="1"/>
</dbReference>
<evidence type="ECO:0000313" key="10">
    <source>
        <dbReference type="Proteomes" id="UP000803884"/>
    </source>
</evidence>
<proteinExistence type="predicted"/>
<evidence type="ECO:0000313" key="9">
    <source>
        <dbReference type="EMBL" id="KAL1588048.1"/>
    </source>
</evidence>
<dbReference type="GO" id="GO:0003677">
    <property type="term" value="F:DNA binding"/>
    <property type="evidence" value="ECO:0007669"/>
    <property type="project" value="UniProtKB-KW"/>
</dbReference>
<dbReference type="SMART" id="SM00066">
    <property type="entry name" value="GAL4"/>
    <property type="match status" value="1"/>
</dbReference>
<dbReference type="SMART" id="SM00906">
    <property type="entry name" value="Fungal_trans"/>
    <property type="match status" value="1"/>
</dbReference>
<feature type="compositionally biased region" description="Polar residues" evidence="7">
    <location>
        <begin position="70"/>
        <end position="89"/>
    </location>
</feature>
<dbReference type="PANTHER" id="PTHR46910">
    <property type="entry name" value="TRANSCRIPTION FACTOR PDR1"/>
    <property type="match status" value="1"/>
</dbReference>
<keyword evidence="6" id="KW-0539">Nucleus</keyword>
<keyword evidence="4" id="KW-0238">DNA-binding</keyword>
<dbReference type="PANTHER" id="PTHR46910:SF37">
    <property type="entry name" value="ZN(II)2CYS6 TRANSCRIPTION FACTOR (EUROFUNG)"/>
    <property type="match status" value="1"/>
</dbReference>
<dbReference type="InterPro" id="IPR007219">
    <property type="entry name" value="XnlR_reg_dom"/>
</dbReference>
<dbReference type="InterPro" id="IPR001138">
    <property type="entry name" value="Zn2Cys6_DnaBD"/>
</dbReference>
<evidence type="ECO:0000259" key="8">
    <source>
        <dbReference type="PROSITE" id="PS50048"/>
    </source>
</evidence>
<dbReference type="InterPro" id="IPR050987">
    <property type="entry name" value="AtrR-like"/>
</dbReference>
<evidence type="ECO:0000256" key="5">
    <source>
        <dbReference type="ARBA" id="ARBA00023163"/>
    </source>
</evidence>
<dbReference type="CDD" id="cd00067">
    <property type="entry name" value="GAL4"/>
    <property type="match status" value="1"/>
</dbReference>
<dbReference type="PROSITE" id="PS50048">
    <property type="entry name" value="ZN2_CY6_FUNGAL_2"/>
    <property type="match status" value="1"/>
</dbReference>
<dbReference type="Pfam" id="PF00172">
    <property type="entry name" value="Zn_clus"/>
    <property type="match status" value="1"/>
</dbReference>
<reference evidence="9 10" key="1">
    <citation type="journal article" date="2020" name="Microbiol. Resour. Announc.">
        <title>Draft Genome Sequence of a Cladosporium Species Isolated from the Mesophotic Ascidian Didemnum maculosum.</title>
        <authorList>
            <person name="Gioti A."/>
            <person name="Siaperas R."/>
            <person name="Nikolaivits E."/>
            <person name="Le Goff G."/>
            <person name="Ouazzani J."/>
            <person name="Kotoulas G."/>
            <person name="Topakas E."/>
        </authorList>
    </citation>
    <scope>NUCLEOTIDE SEQUENCE [LARGE SCALE GENOMIC DNA]</scope>
    <source>
        <strain evidence="9 10">TM138-S3</strain>
    </source>
</reference>
<dbReference type="Pfam" id="PF04082">
    <property type="entry name" value="Fungal_trans"/>
    <property type="match status" value="1"/>
</dbReference>
<organism evidence="9 10">
    <name type="scientific">Cladosporium halotolerans</name>
    <dbReference type="NCBI Taxonomy" id="1052096"/>
    <lineage>
        <taxon>Eukaryota</taxon>
        <taxon>Fungi</taxon>
        <taxon>Dikarya</taxon>
        <taxon>Ascomycota</taxon>
        <taxon>Pezizomycotina</taxon>
        <taxon>Dothideomycetes</taxon>
        <taxon>Dothideomycetidae</taxon>
        <taxon>Cladosporiales</taxon>
        <taxon>Cladosporiaceae</taxon>
        <taxon>Cladosporium</taxon>
    </lineage>
</organism>
<dbReference type="CDD" id="cd12148">
    <property type="entry name" value="fungal_TF_MHR"/>
    <property type="match status" value="1"/>
</dbReference>
<dbReference type="Proteomes" id="UP000803884">
    <property type="component" value="Unassembled WGS sequence"/>
</dbReference>
<dbReference type="GO" id="GO:0008270">
    <property type="term" value="F:zinc ion binding"/>
    <property type="evidence" value="ECO:0007669"/>
    <property type="project" value="InterPro"/>
</dbReference>
<dbReference type="SUPFAM" id="SSF57701">
    <property type="entry name" value="Zn2/Cys6 DNA-binding domain"/>
    <property type="match status" value="1"/>
</dbReference>
<protein>
    <recommendedName>
        <fullName evidence="8">Zn(2)-C6 fungal-type domain-containing protein</fullName>
    </recommendedName>
</protein>
<dbReference type="GO" id="GO:0000981">
    <property type="term" value="F:DNA-binding transcription factor activity, RNA polymerase II-specific"/>
    <property type="evidence" value="ECO:0007669"/>
    <property type="project" value="InterPro"/>
</dbReference>
<accession>A0AB34KXK3</accession>
<gene>
    <name evidence="9" type="ORF">WHR41_03259</name>
</gene>
<feature type="domain" description="Zn(2)-C6 fungal-type" evidence="8">
    <location>
        <begin position="11"/>
        <end position="41"/>
    </location>
</feature>
<comment type="subcellular location">
    <subcellularLocation>
        <location evidence="1">Nucleus</location>
    </subcellularLocation>
</comment>
<dbReference type="RefSeq" id="XP_069231153.1">
    <property type="nucleotide sequence ID" value="XM_069371865.1"/>
</dbReference>
<dbReference type="Gene3D" id="4.10.240.10">
    <property type="entry name" value="Zn(2)-C6 fungal-type DNA-binding domain"/>
    <property type="match status" value="1"/>
</dbReference>
<evidence type="ECO:0000256" key="3">
    <source>
        <dbReference type="ARBA" id="ARBA00023015"/>
    </source>
</evidence>
<dbReference type="GO" id="GO:0006351">
    <property type="term" value="P:DNA-templated transcription"/>
    <property type="evidence" value="ECO:0007669"/>
    <property type="project" value="InterPro"/>
</dbReference>
<comment type="caution">
    <text evidence="9">The sequence shown here is derived from an EMBL/GenBank/DDBJ whole genome shotgun (WGS) entry which is preliminary data.</text>
</comment>
<evidence type="ECO:0000256" key="7">
    <source>
        <dbReference type="SAM" id="MobiDB-lite"/>
    </source>
</evidence>